<feature type="non-terminal residue" evidence="1">
    <location>
        <position position="1"/>
    </location>
</feature>
<evidence type="ECO:0000313" key="1">
    <source>
        <dbReference type="EMBL" id="KPV49230.1"/>
    </source>
</evidence>
<accession>A0A0P9EYD8</accession>
<dbReference type="InterPro" id="IPR011990">
    <property type="entry name" value="TPR-like_helical_dom_sf"/>
</dbReference>
<proteinExistence type="predicted"/>
<name>A0A0P9EYD8_9CHLR</name>
<dbReference type="Pfam" id="PF13176">
    <property type="entry name" value="TPR_7"/>
    <property type="match status" value="1"/>
</dbReference>
<dbReference type="Pfam" id="PF13424">
    <property type="entry name" value="TPR_12"/>
    <property type="match status" value="1"/>
</dbReference>
<dbReference type="AlphaFoldDB" id="A0A0P9EYD8"/>
<reference evidence="1 2" key="1">
    <citation type="submission" date="2015-09" db="EMBL/GenBank/DDBJ databases">
        <title>Draft genome sequence of Kouleothrix aurantiaca JCM 19913.</title>
        <authorList>
            <person name="Hemp J."/>
        </authorList>
    </citation>
    <scope>NUCLEOTIDE SEQUENCE [LARGE SCALE GENOMIC DNA]</scope>
    <source>
        <strain evidence="1 2">COM-B</strain>
    </source>
</reference>
<dbReference type="SUPFAM" id="SSF48452">
    <property type="entry name" value="TPR-like"/>
    <property type="match status" value="1"/>
</dbReference>
<dbReference type="Proteomes" id="UP000050509">
    <property type="component" value="Unassembled WGS sequence"/>
</dbReference>
<dbReference type="Gene3D" id="1.25.40.10">
    <property type="entry name" value="Tetratricopeptide repeat domain"/>
    <property type="match status" value="1"/>
</dbReference>
<dbReference type="InterPro" id="IPR019734">
    <property type="entry name" value="TPR_rpt"/>
</dbReference>
<dbReference type="EMBL" id="LJCR01002107">
    <property type="protein sequence ID" value="KPV49230.1"/>
    <property type="molecule type" value="Genomic_DNA"/>
</dbReference>
<evidence type="ECO:0000313" key="2">
    <source>
        <dbReference type="Proteomes" id="UP000050509"/>
    </source>
</evidence>
<sequence>LIWCITFCSQTLMARGKVQEAERLLRESLALSHASDDRYSATVTLRHLGRAALQQDDIDTAIYFFREALPELRSIGNWEYMPALNDLGEALRRAGAWADARRTYDEALAVALRLQSPYEAARATLGIAACAAHAGDCALALKLAAGVLADPASSEQARRVANDLHLAARAQLAEADATQLEHGASARPLEALLAELGLPHPLR</sequence>
<keyword evidence="2" id="KW-1185">Reference proteome</keyword>
<protein>
    <submittedName>
        <fullName evidence="1">Uncharacterized protein</fullName>
    </submittedName>
</protein>
<organism evidence="1 2">
    <name type="scientific">Kouleothrix aurantiaca</name>
    <dbReference type="NCBI Taxonomy" id="186479"/>
    <lineage>
        <taxon>Bacteria</taxon>
        <taxon>Bacillati</taxon>
        <taxon>Chloroflexota</taxon>
        <taxon>Chloroflexia</taxon>
        <taxon>Chloroflexales</taxon>
        <taxon>Roseiflexineae</taxon>
        <taxon>Roseiflexaceae</taxon>
        <taxon>Kouleothrix</taxon>
    </lineage>
</organism>
<comment type="caution">
    <text evidence="1">The sequence shown here is derived from an EMBL/GenBank/DDBJ whole genome shotgun (WGS) entry which is preliminary data.</text>
</comment>
<gene>
    <name evidence="1" type="ORF">SE17_33800</name>
</gene>